<gene>
    <name evidence="1" type="ORF">Vqi01_19600</name>
</gene>
<name>A0ABQ4J9F0_9ACTN</name>
<accession>A0ABQ4J9F0</accession>
<evidence type="ECO:0000313" key="1">
    <source>
        <dbReference type="EMBL" id="GIJ26798.1"/>
    </source>
</evidence>
<proteinExistence type="predicted"/>
<evidence type="ECO:0000313" key="2">
    <source>
        <dbReference type="Proteomes" id="UP000653076"/>
    </source>
</evidence>
<comment type="caution">
    <text evidence="1">The sequence shown here is derived from an EMBL/GenBank/DDBJ whole genome shotgun (WGS) entry which is preliminary data.</text>
</comment>
<organism evidence="1 2">
    <name type="scientific">Micromonospora qiuiae</name>
    <dbReference type="NCBI Taxonomy" id="502268"/>
    <lineage>
        <taxon>Bacteria</taxon>
        <taxon>Bacillati</taxon>
        <taxon>Actinomycetota</taxon>
        <taxon>Actinomycetes</taxon>
        <taxon>Micromonosporales</taxon>
        <taxon>Micromonosporaceae</taxon>
        <taxon>Micromonospora</taxon>
    </lineage>
</organism>
<sequence>MALTGVALSLLVAWLRRRRLLDSLDGPAPSSGHLIAHPGR</sequence>
<protein>
    <submittedName>
        <fullName evidence="1">Uncharacterized protein</fullName>
    </submittedName>
</protein>
<keyword evidence="2" id="KW-1185">Reference proteome</keyword>
<dbReference type="Proteomes" id="UP000653076">
    <property type="component" value="Unassembled WGS sequence"/>
</dbReference>
<reference evidence="1 2" key="1">
    <citation type="submission" date="2021-01" db="EMBL/GenBank/DDBJ databases">
        <title>Whole genome shotgun sequence of Verrucosispora qiuiae NBRC 106684.</title>
        <authorList>
            <person name="Komaki H."/>
            <person name="Tamura T."/>
        </authorList>
    </citation>
    <scope>NUCLEOTIDE SEQUENCE [LARGE SCALE GENOMIC DNA]</scope>
    <source>
        <strain evidence="1 2">NBRC 106684</strain>
    </source>
</reference>
<dbReference type="EMBL" id="BOPC01000024">
    <property type="protein sequence ID" value="GIJ26798.1"/>
    <property type="molecule type" value="Genomic_DNA"/>
</dbReference>